<dbReference type="InterPro" id="IPR007842">
    <property type="entry name" value="HEPN_dom"/>
</dbReference>
<evidence type="ECO:0000313" key="3">
    <source>
        <dbReference type="Proteomes" id="UP000176992"/>
    </source>
</evidence>
<name>A0A1F5YGT7_9BACT</name>
<accession>A0A1F5YGT7</accession>
<dbReference type="Gene3D" id="1.20.120.330">
    <property type="entry name" value="Nucleotidyltransferases domain 2"/>
    <property type="match status" value="1"/>
</dbReference>
<evidence type="ECO:0000313" key="2">
    <source>
        <dbReference type="EMBL" id="OGF99343.1"/>
    </source>
</evidence>
<dbReference type="EMBL" id="MFIV01000027">
    <property type="protein sequence ID" value="OGF99343.1"/>
    <property type="molecule type" value="Genomic_DNA"/>
</dbReference>
<organism evidence="2 3">
    <name type="scientific">Candidatus Glassbacteria bacterium GWA2_58_10</name>
    <dbReference type="NCBI Taxonomy" id="1817865"/>
    <lineage>
        <taxon>Bacteria</taxon>
        <taxon>Candidatus Glassiibacteriota</taxon>
    </lineage>
</organism>
<dbReference type="PROSITE" id="PS50910">
    <property type="entry name" value="HEPN"/>
    <property type="match status" value="1"/>
</dbReference>
<reference evidence="2 3" key="1">
    <citation type="journal article" date="2016" name="Nat. Commun.">
        <title>Thousands of microbial genomes shed light on interconnected biogeochemical processes in an aquifer system.</title>
        <authorList>
            <person name="Anantharaman K."/>
            <person name="Brown C.T."/>
            <person name="Hug L.A."/>
            <person name="Sharon I."/>
            <person name="Castelle C.J."/>
            <person name="Probst A.J."/>
            <person name="Thomas B.C."/>
            <person name="Singh A."/>
            <person name="Wilkins M.J."/>
            <person name="Karaoz U."/>
            <person name="Brodie E.L."/>
            <person name="Williams K.H."/>
            <person name="Hubbard S.S."/>
            <person name="Banfield J.F."/>
        </authorList>
    </citation>
    <scope>NUCLEOTIDE SEQUENCE [LARGE SCALE GENOMIC DNA]</scope>
</reference>
<protein>
    <recommendedName>
        <fullName evidence="1">HEPN domain-containing protein</fullName>
    </recommendedName>
</protein>
<dbReference type="AlphaFoldDB" id="A0A1F5YGT7"/>
<feature type="domain" description="HEPN" evidence="1">
    <location>
        <begin position="18"/>
        <end position="124"/>
    </location>
</feature>
<comment type="caution">
    <text evidence="2">The sequence shown here is derived from an EMBL/GenBank/DDBJ whole genome shotgun (WGS) entry which is preliminary data.</text>
</comment>
<proteinExistence type="predicted"/>
<evidence type="ECO:0000259" key="1">
    <source>
        <dbReference type="PROSITE" id="PS50910"/>
    </source>
</evidence>
<gene>
    <name evidence="2" type="ORF">A2Z86_09470</name>
</gene>
<dbReference type="SUPFAM" id="SSF81593">
    <property type="entry name" value="Nucleotidyltransferase substrate binding subunit/domain"/>
    <property type="match status" value="1"/>
</dbReference>
<dbReference type="Pfam" id="PF05168">
    <property type="entry name" value="HEPN"/>
    <property type="match status" value="1"/>
</dbReference>
<sequence length="136" mass="15298">MRPPEEIKKILVQKWLAKADQDLNAGEALLSTDTPFLYPACFHAQQAVEKYLKAVLTWHQIEFPKTHIIEELLDLLQQVDSAMAVKLKIAAVLTPYGVEIRYPADEPEPGLKEAREALKLAQMVKEAVINHLGNSL</sequence>
<dbReference type="SMART" id="SM00748">
    <property type="entry name" value="HEPN"/>
    <property type="match status" value="1"/>
</dbReference>
<dbReference type="Proteomes" id="UP000176992">
    <property type="component" value="Unassembled WGS sequence"/>
</dbReference>